<dbReference type="AlphaFoldDB" id="A0A2N3YH60"/>
<dbReference type="EMBL" id="PJNE01000001">
    <property type="protein sequence ID" value="PKW26173.1"/>
    <property type="molecule type" value="Genomic_DNA"/>
</dbReference>
<dbReference type="PRINTS" id="PR00834">
    <property type="entry name" value="PROTEASES2C"/>
</dbReference>
<keyword evidence="2 6" id="KW-0645">Protease</keyword>
<name>A0A2N3YH60_9MICO</name>
<dbReference type="SUPFAM" id="SSF50156">
    <property type="entry name" value="PDZ domain-like"/>
    <property type="match status" value="1"/>
</dbReference>
<feature type="domain" description="PDZ" evidence="5">
    <location>
        <begin position="352"/>
        <end position="441"/>
    </location>
</feature>
<dbReference type="InterPro" id="IPR043504">
    <property type="entry name" value="Peptidase_S1_PA_chymotrypsin"/>
</dbReference>
<protein>
    <submittedName>
        <fullName evidence="6">Putative serine protease PepD</fullName>
    </submittedName>
</protein>
<proteinExistence type="inferred from homology"/>
<evidence type="ECO:0000313" key="6">
    <source>
        <dbReference type="EMBL" id="PKW26173.1"/>
    </source>
</evidence>
<dbReference type="Gene3D" id="2.40.10.10">
    <property type="entry name" value="Trypsin-like serine proteases"/>
    <property type="match status" value="2"/>
</dbReference>
<dbReference type="Pfam" id="PF13180">
    <property type="entry name" value="PDZ_2"/>
    <property type="match status" value="1"/>
</dbReference>
<accession>A0A2N3YH60</accession>
<dbReference type="Pfam" id="PF13365">
    <property type="entry name" value="Trypsin_2"/>
    <property type="match status" value="1"/>
</dbReference>
<evidence type="ECO:0000256" key="1">
    <source>
        <dbReference type="ARBA" id="ARBA00010541"/>
    </source>
</evidence>
<gene>
    <name evidence="6" type="ORF">ATL31_0979</name>
</gene>
<dbReference type="InterPro" id="IPR001478">
    <property type="entry name" value="PDZ"/>
</dbReference>
<dbReference type="PROSITE" id="PS50106">
    <property type="entry name" value="PDZ"/>
    <property type="match status" value="1"/>
</dbReference>
<dbReference type="RefSeq" id="WP_101394784.1">
    <property type="nucleotide sequence ID" value="NZ_PJNE01000001.1"/>
</dbReference>
<dbReference type="Proteomes" id="UP000233781">
    <property type="component" value="Unassembled WGS sequence"/>
</dbReference>
<evidence type="ECO:0000313" key="7">
    <source>
        <dbReference type="Proteomes" id="UP000233781"/>
    </source>
</evidence>
<evidence type="ECO:0000256" key="4">
    <source>
        <dbReference type="SAM" id="MobiDB-lite"/>
    </source>
</evidence>
<dbReference type="SUPFAM" id="SSF50494">
    <property type="entry name" value="Trypsin-like serine proteases"/>
    <property type="match status" value="1"/>
</dbReference>
<comment type="similarity">
    <text evidence="1">Belongs to the peptidase S1C family.</text>
</comment>
<sequence>MSERDPGTDDWQPWDRGRPADATEVTPTDAPPEPTWARTPEPTQPVPAAGATAPYTPISGSWSALPTAPPPAPLAGPDGAAVGARRRGPGWGALVGATVAAALMAGTGGGIVGGYLADRGGEAGGGSVPTAAAPTPGPGATTRPQGSIANIAATALPSVVTLRVQGADGGATGSGWVYDDAGHVVTNNHVVASVGAKGKVTVVLSNGKQVSGTVVGTDASYDLAVVKVSGADLTPLTVGRSRDVVVGDQVIAVGAPLGLDSTVTAGIVSALDRPVTPGGESDQSFINAIQTDAAINPGNSGGPLLDMAGEVIGVNSAIAAIPGSSIGGGQSGSIGVGFAIPSDQVATTVQQLIATGKAVHPVIGVFLDSTYDGEGVRIADEGPNGAPAVDPEGPAAKAGLRPGDVIVAFEGAPVSNDGELVVKIRARRVGDSVRLTVRRNGGEQDVTMVLKGSE</sequence>
<dbReference type="GO" id="GO:0006508">
    <property type="term" value="P:proteolysis"/>
    <property type="evidence" value="ECO:0007669"/>
    <property type="project" value="UniProtKB-KW"/>
</dbReference>
<keyword evidence="3" id="KW-0378">Hydrolase</keyword>
<feature type="compositionally biased region" description="Basic and acidic residues" evidence="4">
    <location>
        <begin position="1"/>
        <end position="21"/>
    </location>
</feature>
<dbReference type="OrthoDB" id="9758917at2"/>
<feature type="region of interest" description="Disordered" evidence="4">
    <location>
        <begin position="123"/>
        <end position="143"/>
    </location>
</feature>
<dbReference type="InterPro" id="IPR051201">
    <property type="entry name" value="Chloro_Bact_Ser_Proteases"/>
</dbReference>
<dbReference type="InterPro" id="IPR036034">
    <property type="entry name" value="PDZ_sf"/>
</dbReference>
<dbReference type="Gene3D" id="2.30.42.10">
    <property type="match status" value="1"/>
</dbReference>
<dbReference type="PANTHER" id="PTHR43343">
    <property type="entry name" value="PEPTIDASE S12"/>
    <property type="match status" value="1"/>
</dbReference>
<dbReference type="SMART" id="SM00228">
    <property type="entry name" value="PDZ"/>
    <property type="match status" value="1"/>
</dbReference>
<feature type="compositionally biased region" description="Low complexity" evidence="4">
    <location>
        <begin position="128"/>
        <end position="143"/>
    </location>
</feature>
<evidence type="ECO:0000256" key="2">
    <source>
        <dbReference type="ARBA" id="ARBA00022670"/>
    </source>
</evidence>
<comment type="caution">
    <text evidence="6">The sequence shown here is derived from an EMBL/GenBank/DDBJ whole genome shotgun (WGS) entry which is preliminary data.</text>
</comment>
<dbReference type="InterPro" id="IPR009003">
    <property type="entry name" value="Peptidase_S1_PA"/>
</dbReference>
<feature type="region of interest" description="Disordered" evidence="4">
    <location>
        <begin position="1"/>
        <end position="81"/>
    </location>
</feature>
<dbReference type="GO" id="GO:0004252">
    <property type="term" value="F:serine-type endopeptidase activity"/>
    <property type="evidence" value="ECO:0007669"/>
    <property type="project" value="InterPro"/>
</dbReference>
<dbReference type="InterPro" id="IPR001940">
    <property type="entry name" value="Peptidase_S1C"/>
</dbReference>
<evidence type="ECO:0000259" key="5">
    <source>
        <dbReference type="PROSITE" id="PS50106"/>
    </source>
</evidence>
<evidence type="ECO:0000256" key="3">
    <source>
        <dbReference type="ARBA" id="ARBA00022801"/>
    </source>
</evidence>
<keyword evidence="7" id="KW-1185">Reference proteome</keyword>
<organism evidence="6 7">
    <name type="scientific">Phycicoccus duodecadis</name>
    <dbReference type="NCBI Taxonomy" id="173053"/>
    <lineage>
        <taxon>Bacteria</taxon>
        <taxon>Bacillati</taxon>
        <taxon>Actinomycetota</taxon>
        <taxon>Actinomycetes</taxon>
        <taxon>Micrococcales</taxon>
        <taxon>Intrasporangiaceae</taxon>
        <taxon>Phycicoccus</taxon>
    </lineage>
</organism>
<dbReference type="PANTHER" id="PTHR43343:SF3">
    <property type="entry name" value="PROTEASE DO-LIKE 8, CHLOROPLASTIC"/>
    <property type="match status" value="1"/>
</dbReference>
<reference evidence="6 7" key="1">
    <citation type="submission" date="2017-12" db="EMBL/GenBank/DDBJ databases">
        <title>Sequencing the genomes of 1000 Actinobacteria strains.</title>
        <authorList>
            <person name="Klenk H.-P."/>
        </authorList>
    </citation>
    <scope>NUCLEOTIDE SEQUENCE [LARGE SCALE GENOMIC DNA]</scope>
    <source>
        <strain evidence="6 7">DSM 12806</strain>
    </source>
</reference>